<organism evidence="3 4">
    <name type="scientific">Cyclotella atomus</name>
    <dbReference type="NCBI Taxonomy" id="382360"/>
    <lineage>
        <taxon>Eukaryota</taxon>
        <taxon>Sar</taxon>
        <taxon>Stramenopiles</taxon>
        <taxon>Ochrophyta</taxon>
        <taxon>Bacillariophyta</taxon>
        <taxon>Coscinodiscophyceae</taxon>
        <taxon>Thalassiosirophycidae</taxon>
        <taxon>Stephanodiscales</taxon>
        <taxon>Stephanodiscaceae</taxon>
        <taxon>Cyclotella</taxon>
    </lineage>
</organism>
<reference evidence="3 4" key="1">
    <citation type="submission" date="2024-10" db="EMBL/GenBank/DDBJ databases">
        <title>Updated reference genomes for cyclostephanoid diatoms.</title>
        <authorList>
            <person name="Roberts W.R."/>
            <person name="Alverson A.J."/>
        </authorList>
    </citation>
    <scope>NUCLEOTIDE SEQUENCE [LARGE SCALE GENOMIC DNA]</scope>
    <source>
        <strain evidence="3 4">AJA010-31</strain>
    </source>
</reference>
<protein>
    <submittedName>
        <fullName evidence="3">Uncharacterized protein</fullName>
    </submittedName>
</protein>
<comment type="caution">
    <text evidence="3">The sequence shown here is derived from an EMBL/GenBank/DDBJ whole genome shotgun (WGS) entry which is preliminary data.</text>
</comment>
<dbReference type="EMBL" id="JALLPJ020000214">
    <property type="protein sequence ID" value="KAL3798505.1"/>
    <property type="molecule type" value="Genomic_DNA"/>
</dbReference>
<evidence type="ECO:0000313" key="3">
    <source>
        <dbReference type="EMBL" id="KAL3798505.1"/>
    </source>
</evidence>
<feature type="region of interest" description="Disordered" evidence="2">
    <location>
        <begin position="370"/>
        <end position="448"/>
    </location>
</feature>
<evidence type="ECO:0000313" key="4">
    <source>
        <dbReference type="Proteomes" id="UP001530400"/>
    </source>
</evidence>
<dbReference type="Proteomes" id="UP001530400">
    <property type="component" value="Unassembled WGS sequence"/>
</dbReference>
<gene>
    <name evidence="3" type="ORF">ACHAWO_002604</name>
</gene>
<accession>A0ABD3QEB9</accession>
<evidence type="ECO:0000256" key="2">
    <source>
        <dbReference type="SAM" id="MobiDB-lite"/>
    </source>
</evidence>
<proteinExistence type="predicted"/>
<name>A0ABD3QEB9_9STRA</name>
<evidence type="ECO:0000256" key="1">
    <source>
        <dbReference type="SAM" id="Coils"/>
    </source>
</evidence>
<dbReference type="AlphaFoldDB" id="A0ABD3QEB9"/>
<sequence length="448" mass="48371">MSNQVSGMAASIRAAVESETFDLAGHSASNIETTVTSAFSDPFSLTGMIRITFVVGAGKLSRQKYDDKAMQHVTGALKKLGYVEDRGASCVNECGGSFKTQHDTGKNLFTVVVFPKLVDGNGSGDTNNPHDDGVSDEYPILIPLVEDTAEHKVLLASEATFEKMAPSVCPSWTEKKFLSEVLKAALDTVNKMDSKLMTGRPLLDDEQEFYDAVGGSTVISTKMEFLKKIMQQQVESGSMTSSELDKLILQVSERIDTLNDDIQTATQQSKEKKVANLNMQKEKATARKKMLEGQTPETPHPLKHENQIMKLKKQLQPLLKLEQSAKGKLLSMKETRELAAKDEILDEIAELEEASRGWFEDDDTFQVRLDASRSKKVTGSGPSKSSSGAGKKPGTGSRSAGGSTNWVTPGGLAAKQAALGKKTAVKSKPKSGGGVFAAMMMDSDSDSE</sequence>
<keyword evidence="4" id="KW-1185">Reference proteome</keyword>
<feature type="compositionally biased region" description="Low complexity" evidence="2">
    <location>
        <begin position="410"/>
        <end position="422"/>
    </location>
</feature>
<feature type="compositionally biased region" description="Polar residues" evidence="2">
    <location>
        <begin position="398"/>
        <end position="407"/>
    </location>
</feature>
<feature type="coiled-coil region" evidence="1">
    <location>
        <begin position="248"/>
        <end position="294"/>
    </location>
</feature>
<keyword evidence="1" id="KW-0175">Coiled coil</keyword>
<feature type="compositionally biased region" description="Low complexity" evidence="2">
    <location>
        <begin position="377"/>
        <end position="397"/>
    </location>
</feature>